<organism evidence="2 3">
    <name type="scientific">Solea senegalensis</name>
    <name type="common">Senegalese sole</name>
    <dbReference type="NCBI Taxonomy" id="28829"/>
    <lineage>
        <taxon>Eukaryota</taxon>
        <taxon>Metazoa</taxon>
        <taxon>Chordata</taxon>
        <taxon>Craniata</taxon>
        <taxon>Vertebrata</taxon>
        <taxon>Euteleostomi</taxon>
        <taxon>Actinopterygii</taxon>
        <taxon>Neopterygii</taxon>
        <taxon>Teleostei</taxon>
        <taxon>Neoteleostei</taxon>
        <taxon>Acanthomorphata</taxon>
        <taxon>Carangaria</taxon>
        <taxon>Pleuronectiformes</taxon>
        <taxon>Pleuronectoidei</taxon>
        <taxon>Soleidae</taxon>
        <taxon>Solea</taxon>
    </lineage>
</organism>
<dbReference type="Proteomes" id="UP000693946">
    <property type="component" value="Linkage Group LG20"/>
</dbReference>
<feature type="region of interest" description="Disordered" evidence="1">
    <location>
        <begin position="83"/>
        <end position="178"/>
    </location>
</feature>
<protein>
    <submittedName>
        <fullName evidence="2">Uncharacterized protein</fullName>
    </submittedName>
</protein>
<name>A0AAV6R6N9_SOLSE</name>
<feature type="compositionally biased region" description="Basic residues" evidence="1">
    <location>
        <begin position="162"/>
        <end position="172"/>
    </location>
</feature>
<dbReference type="EMBL" id="JAGKHQ010000013">
    <property type="protein sequence ID" value="KAG7500130.1"/>
    <property type="molecule type" value="Genomic_DNA"/>
</dbReference>
<feature type="compositionally biased region" description="Basic and acidic residues" evidence="1">
    <location>
        <begin position="110"/>
        <end position="124"/>
    </location>
</feature>
<evidence type="ECO:0000313" key="3">
    <source>
        <dbReference type="Proteomes" id="UP000693946"/>
    </source>
</evidence>
<dbReference type="AlphaFoldDB" id="A0AAV6R6N9"/>
<gene>
    <name evidence="2" type="ORF">JOB18_009993</name>
</gene>
<feature type="compositionally biased region" description="Basic and acidic residues" evidence="1">
    <location>
        <begin position="149"/>
        <end position="161"/>
    </location>
</feature>
<comment type="caution">
    <text evidence="2">The sequence shown here is derived from an EMBL/GenBank/DDBJ whole genome shotgun (WGS) entry which is preliminary data.</text>
</comment>
<keyword evidence="3" id="KW-1185">Reference proteome</keyword>
<evidence type="ECO:0000256" key="1">
    <source>
        <dbReference type="SAM" id="MobiDB-lite"/>
    </source>
</evidence>
<sequence>MERQQHTAWSEDNGDIGAKTTTTDGNNNDMAKTTKRRRQQTTGDNKATWNDNKSDDMERKTTNDIMRHGTAMDNNIGTWNMERQQQATTWSGQQTATWSTTTNPHGTKTTKMELKTTNDMDKAHGTTNGNEDNNPRRHGTTKRQHRQRPHDNMRQQKDNNKRHGAKTTRQRQHGTNNK</sequence>
<evidence type="ECO:0000313" key="2">
    <source>
        <dbReference type="EMBL" id="KAG7500130.1"/>
    </source>
</evidence>
<reference evidence="2 3" key="1">
    <citation type="journal article" date="2021" name="Sci. Rep.">
        <title>Chromosome anchoring in Senegalese sole (Solea senegalensis) reveals sex-associated markers and genome rearrangements in flatfish.</title>
        <authorList>
            <person name="Guerrero-Cozar I."/>
            <person name="Gomez-Garrido J."/>
            <person name="Berbel C."/>
            <person name="Martinez-Blanch J.F."/>
            <person name="Alioto T."/>
            <person name="Claros M.G."/>
            <person name="Gagnaire P.A."/>
            <person name="Manchado M."/>
        </authorList>
    </citation>
    <scope>NUCLEOTIDE SEQUENCE [LARGE SCALE GENOMIC DNA]</scope>
    <source>
        <strain evidence="2">Sse05_10M</strain>
    </source>
</reference>
<feature type="compositionally biased region" description="Polar residues" evidence="1">
    <location>
        <begin position="83"/>
        <end position="99"/>
    </location>
</feature>
<feature type="compositionally biased region" description="Low complexity" evidence="1">
    <location>
        <begin position="100"/>
        <end position="109"/>
    </location>
</feature>
<feature type="compositionally biased region" description="Polar residues" evidence="1">
    <location>
        <begin position="19"/>
        <end position="31"/>
    </location>
</feature>
<feature type="region of interest" description="Disordered" evidence="1">
    <location>
        <begin position="1"/>
        <end position="59"/>
    </location>
</feature>
<proteinExistence type="predicted"/>
<feature type="compositionally biased region" description="Basic residues" evidence="1">
    <location>
        <begin position="136"/>
        <end position="148"/>
    </location>
</feature>
<accession>A0AAV6R6N9</accession>
<feature type="compositionally biased region" description="Polar residues" evidence="1">
    <location>
        <begin position="1"/>
        <end position="10"/>
    </location>
</feature>